<gene>
    <name evidence="2" type="ORF">OKA104_LOCUS42282</name>
</gene>
<name>A0A820CSD1_9BILA</name>
<comment type="caution">
    <text evidence="2">The sequence shown here is derived from an EMBL/GenBank/DDBJ whole genome shotgun (WGS) entry which is preliminary data.</text>
</comment>
<dbReference type="InterPro" id="IPR043502">
    <property type="entry name" value="DNA/RNA_pol_sf"/>
</dbReference>
<feature type="domain" description="Reverse transcriptase" evidence="1">
    <location>
        <begin position="174"/>
        <end position="272"/>
    </location>
</feature>
<dbReference type="InterPro" id="IPR053134">
    <property type="entry name" value="RNA-dir_DNA_polymerase"/>
</dbReference>
<dbReference type="Pfam" id="PF00078">
    <property type="entry name" value="RVT_1"/>
    <property type="match status" value="1"/>
</dbReference>
<dbReference type="InterPro" id="IPR043128">
    <property type="entry name" value="Rev_trsase/Diguanyl_cyclase"/>
</dbReference>
<dbReference type="InterPro" id="IPR000477">
    <property type="entry name" value="RT_dom"/>
</dbReference>
<reference evidence="2" key="1">
    <citation type="submission" date="2021-02" db="EMBL/GenBank/DDBJ databases">
        <authorList>
            <person name="Nowell W R."/>
        </authorList>
    </citation>
    <scope>NUCLEOTIDE SEQUENCE</scope>
</reference>
<dbReference type="Gene3D" id="3.30.70.270">
    <property type="match status" value="1"/>
</dbReference>
<protein>
    <recommendedName>
        <fullName evidence="1">Reverse transcriptase domain-containing protein</fullName>
    </recommendedName>
</protein>
<evidence type="ECO:0000313" key="3">
    <source>
        <dbReference type="Proteomes" id="UP000663881"/>
    </source>
</evidence>
<evidence type="ECO:0000259" key="1">
    <source>
        <dbReference type="Pfam" id="PF00078"/>
    </source>
</evidence>
<organism evidence="2 3">
    <name type="scientific">Adineta steineri</name>
    <dbReference type="NCBI Taxonomy" id="433720"/>
    <lineage>
        <taxon>Eukaryota</taxon>
        <taxon>Metazoa</taxon>
        <taxon>Spiralia</taxon>
        <taxon>Gnathifera</taxon>
        <taxon>Rotifera</taxon>
        <taxon>Eurotatoria</taxon>
        <taxon>Bdelloidea</taxon>
        <taxon>Adinetida</taxon>
        <taxon>Adinetidae</taxon>
        <taxon>Adineta</taxon>
    </lineage>
</organism>
<accession>A0A820CSD1</accession>
<evidence type="ECO:0000313" key="2">
    <source>
        <dbReference type="EMBL" id="CAF4225657.1"/>
    </source>
</evidence>
<dbReference type="EMBL" id="CAJOAY010010702">
    <property type="protein sequence ID" value="CAF4225657.1"/>
    <property type="molecule type" value="Genomic_DNA"/>
</dbReference>
<proteinExistence type="predicted"/>
<dbReference type="PANTHER" id="PTHR24559">
    <property type="entry name" value="TRANSPOSON TY3-I GAG-POL POLYPROTEIN"/>
    <property type="match status" value="1"/>
</dbReference>
<dbReference type="Gene3D" id="3.10.10.10">
    <property type="entry name" value="HIV Type 1 Reverse Transcriptase, subunit A, domain 1"/>
    <property type="match status" value="1"/>
</dbReference>
<dbReference type="AlphaFoldDB" id="A0A820CSD1"/>
<dbReference type="PANTHER" id="PTHR24559:SF444">
    <property type="entry name" value="REVERSE TRANSCRIPTASE DOMAIN-CONTAINING PROTEIN"/>
    <property type="match status" value="1"/>
</dbReference>
<dbReference type="CDD" id="cd01647">
    <property type="entry name" value="RT_LTR"/>
    <property type="match status" value="1"/>
</dbReference>
<feature type="non-terminal residue" evidence="2">
    <location>
        <position position="1"/>
    </location>
</feature>
<dbReference type="SUPFAM" id="SSF56672">
    <property type="entry name" value="DNA/RNA polymerases"/>
    <property type="match status" value="1"/>
</dbReference>
<dbReference type="Proteomes" id="UP000663881">
    <property type="component" value="Unassembled WGS sequence"/>
</dbReference>
<sequence length="272" mass="31045">MNKFEAFNIKSIPRTLNHEADMLANAASNLCPSDDFSHENFSIELIYRPSVPDNITNWRVFEDDEQIINFLHSEDTFRGSVIDDEQHEALLQDSASEEKPEHSNIIPKNFVRLEKLFDLQEKFKRPTNTKTRSSTLLYEAVNLGTEQDPKNINLGKNCTPIEKAAFMKLFRENLNRASLKDNYPVPAMEQILQSVSGSAMLSLLDGFSGYNQVLVSKEDRLKTTFRTKWGTYAYDKMPFGLINAGATFQRAMDIAFRGLINKSIVVYLDDIT</sequence>